<comment type="caution">
    <text evidence="1">The sequence shown here is derived from an EMBL/GenBank/DDBJ whole genome shotgun (WGS) entry which is preliminary data.</text>
</comment>
<name>A0ABU8QC29_9RHOB</name>
<protein>
    <submittedName>
        <fullName evidence="1">Uncharacterized protein</fullName>
    </submittedName>
</protein>
<gene>
    <name evidence="1" type="ORF">WG622_01835</name>
</gene>
<dbReference type="SUPFAM" id="SSF55073">
    <property type="entry name" value="Nucleotide cyclase"/>
    <property type="match status" value="1"/>
</dbReference>
<organism evidence="1 2">
    <name type="scientific">Cognatishimia coralii</name>
    <dbReference type="NCBI Taxonomy" id="3083254"/>
    <lineage>
        <taxon>Bacteria</taxon>
        <taxon>Pseudomonadati</taxon>
        <taxon>Pseudomonadota</taxon>
        <taxon>Alphaproteobacteria</taxon>
        <taxon>Rhodobacterales</taxon>
        <taxon>Paracoccaceae</taxon>
        <taxon>Cognatishimia</taxon>
    </lineage>
</organism>
<accession>A0ABU8QC29</accession>
<evidence type="ECO:0000313" key="1">
    <source>
        <dbReference type="EMBL" id="MEJ5216969.1"/>
    </source>
</evidence>
<dbReference type="Gene3D" id="3.30.70.1230">
    <property type="entry name" value="Nucleotide cyclase"/>
    <property type="match status" value="1"/>
</dbReference>
<dbReference type="RefSeq" id="WP_339402033.1">
    <property type="nucleotide sequence ID" value="NZ_JBBGAZ010000001.1"/>
</dbReference>
<dbReference type="Proteomes" id="UP001368270">
    <property type="component" value="Unassembled WGS sequence"/>
</dbReference>
<proteinExistence type="predicted"/>
<keyword evidence="2" id="KW-1185">Reference proteome</keyword>
<reference evidence="1 2" key="1">
    <citation type="submission" date="2024-03" db="EMBL/GenBank/DDBJ databases">
        <title>Cognatishimia coralii sp. nov., a marine bacterium isolated from coral surrounding seawater.</title>
        <authorList>
            <person name="Liu X."/>
            <person name="Liu S."/>
            <person name="Sun H."/>
            <person name="Zhang Y."/>
        </authorList>
    </citation>
    <scope>NUCLEOTIDE SEQUENCE [LARGE SCALE GENOMIC DNA]</scope>
    <source>
        <strain evidence="1 2">D5M38</strain>
    </source>
</reference>
<dbReference type="InterPro" id="IPR029787">
    <property type="entry name" value="Nucleotide_cyclase"/>
</dbReference>
<dbReference type="EMBL" id="JBBGAZ010000001">
    <property type="protein sequence ID" value="MEJ5216969.1"/>
    <property type="molecule type" value="Genomic_DNA"/>
</dbReference>
<sequence length="212" mass="23407">MSENTQIVTVLTGDLVNSTALGAEKVEMAFERLQEVAKDLEAWHGGSLLFTRHRGDGWQVVLREPKYALRSVLAFRAGLRSYGPEFDTYIGVGTGPTSILESTNLNEYTDKAFELSGAALETAKNTVMEMKLASWGNREFCSMLSFADYMSASWTATQSATMYQMLVTSNGAKFTKVAKKLGKSRQAVTKSSDGAGYPYLFSALHFQEYQND</sequence>
<evidence type="ECO:0000313" key="2">
    <source>
        <dbReference type="Proteomes" id="UP001368270"/>
    </source>
</evidence>